<dbReference type="Proteomes" id="UP000663419">
    <property type="component" value="Chromosome 4"/>
</dbReference>
<evidence type="ECO:0000313" key="1">
    <source>
        <dbReference type="EMBL" id="QSS55799.1"/>
    </source>
</evidence>
<protein>
    <submittedName>
        <fullName evidence="1">Uncharacterized protein</fullName>
    </submittedName>
</protein>
<gene>
    <name evidence="1" type="ORF">I7I53_03781</name>
</gene>
<reference evidence="1" key="1">
    <citation type="submission" date="2021-01" db="EMBL/GenBank/DDBJ databases">
        <title>Chromosome-level genome assembly of a human fungal pathogen reveals clustering of transcriptionally co-regulated genes.</title>
        <authorList>
            <person name="Voorhies M."/>
            <person name="Cohen S."/>
            <person name="Shea T.P."/>
            <person name="Petrus S."/>
            <person name="Munoz J.F."/>
            <person name="Poplawski S."/>
            <person name="Goldman W.E."/>
            <person name="Michael T."/>
            <person name="Cuomo C.A."/>
            <person name="Sil A."/>
            <person name="Beyhan S."/>
        </authorList>
    </citation>
    <scope>NUCLEOTIDE SEQUENCE</scope>
    <source>
        <strain evidence="1">H88</strain>
    </source>
</reference>
<sequence>MRPMLTYICFRINRETRNAGKIFIKVFRSHISIFFGCESMQTTVPCWKLLPWVNHDKNSS</sequence>
<proteinExistence type="predicted"/>
<name>A0A8A1LPD8_AJEC8</name>
<dbReference type="AlphaFoldDB" id="A0A8A1LPD8"/>
<accession>A0A8A1LPD8</accession>
<dbReference type="VEuPathDB" id="FungiDB:I7I53_03781"/>
<evidence type="ECO:0000313" key="2">
    <source>
        <dbReference type="Proteomes" id="UP000663419"/>
    </source>
</evidence>
<dbReference type="EMBL" id="CP069105">
    <property type="protein sequence ID" value="QSS55799.1"/>
    <property type="molecule type" value="Genomic_DNA"/>
</dbReference>
<organism evidence="1 2">
    <name type="scientific">Ajellomyces capsulatus (strain H88)</name>
    <name type="common">Darling's disease fungus</name>
    <name type="synonym">Histoplasma capsulatum</name>
    <dbReference type="NCBI Taxonomy" id="544711"/>
    <lineage>
        <taxon>Eukaryota</taxon>
        <taxon>Fungi</taxon>
        <taxon>Dikarya</taxon>
        <taxon>Ascomycota</taxon>
        <taxon>Pezizomycotina</taxon>
        <taxon>Eurotiomycetes</taxon>
        <taxon>Eurotiomycetidae</taxon>
        <taxon>Onygenales</taxon>
        <taxon>Ajellomycetaceae</taxon>
        <taxon>Histoplasma</taxon>
    </lineage>
</organism>